<dbReference type="OMA" id="FKHTDQE"/>
<dbReference type="OrthoDB" id="60204at2759"/>
<protein>
    <submittedName>
        <fullName evidence="4">Uncharacterized protein</fullName>
    </submittedName>
</protein>
<sequence>MSYDLAKAVGYKKEDQPVSWTKKDVITYAVGVGAKADQLSLVYGAHKAWGPLPTFPVVLPLKGTDTDVTDFSAKVDVPPPALPKMSADRVVHGTQSIEILRDLPAASGPGWKFQRRCVGVHENKSGIIVDNEGILVDAHGTPYAKLYSSTFYLGATANHTRFSKVIAGPPQSSSSSPTPPNRAPDYTIRDKTTPEQALVYRLSGDYNPLHIDPAFGAKLGFGGVILHGLASFGFAARGLVGAVAGGDPRALRVFGVRFTSPVRPGDELETQAWEVGEGPGGTTEVVFVTRNVTSGKVAMGNGVAFLRKAGGRSKL</sequence>
<dbReference type="Gene3D" id="3.10.129.10">
    <property type="entry name" value="Hotdog Thioesterase"/>
    <property type="match status" value="1"/>
</dbReference>
<evidence type="ECO:0000259" key="2">
    <source>
        <dbReference type="Pfam" id="PF01575"/>
    </source>
</evidence>
<dbReference type="InterPro" id="IPR029069">
    <property type="entry name" value="HotDog_dom_sf"/>
</dbReference>
<gene>
    <name evidence="4" type="ORF">CONPUDRAFT_58660</name>
</gene>
<reference evidence="5" key="1">
    <citation type="journal article" date="2012" name="Science">
        <title>The Paleozoic origin of enzymatic lignin decomposition reconstructed from 31 fungal genomes.</title>
        <authorList>
            <person name="Floudas D."/>
            <person name="Binder M."/>
            <person name="Riley R."/>
            <person name="Barry K."/>
            <person name="Blanchette R.A."/>
            <person name="Henrissat B."/>
            <person name="Martinez A.T."/>
            <person name="Otillar R."/>
            <person name="Spatafora J.W."/>
            <person name="Yadav J.S."/>
            <person name="Aerts A."/>
            <person name="Benoit I."/>
            <person name="Boyd A."/>
            <person name="Carlson A."/>
            <person name="Copeland A."/>
            <person name="Coutinho P.M."/>
            <person name="de Vries R.P."/>
            <person name="Ferreira P."/>
            <person name="Findley K."/>
            <person name="Foster B."/>
            <person name="Gaskell J."/>
            <person name="Glotzer D."/>
            <person name="Gorecki P."/>
            <person name="Heitman J."/>
            <person name="Hesse C."/>
            <person name="Hori C."/>
            <person name="Igarashi K."/>
            <person name="Jurgens J.A."/>
            <person name="Kallen N."/>
            <person name="Kersten P."/>
            <person name="Kohler A."/>
            <person name="Kuees U."/>
            <person name="Kumar T.K.A."/>
            <person name="Kuo A."/>
            <person name="LaButti K."/>
            <person name="Larrondo L.F."/>
            <person name="Lindquist E."/>
            <person name="Ling A."/>
            <person name="Lombard V."/>
            <person name="Lucas S."/>
            <person name="Lundell T."/>
            <person name="Martin R."/>
            <person name="McLaughlin D.J."/>
            <person name="Morgenstern I."/>
            <person name="Morin E."/>
            <person name="Murat C."/>
            <person name="Nagy L.G."/>
            <person name="Nolan M."/>
            <person name="Ohm R.A."/>
            <person name="Patyshakuliyeva A."/>
            <person name="Rokas A."/>
            <person name="Ruiz-Duenas F.J."/>
            <person name="Sabat G."/>
            <person name="Salamov A."/>
            <person name="Samejima M."/>
            <person name="Schmutz J."/>
            <person name="Slot J.C."/>
            <person name="St John F."/>
            <person name="Stenlid J."/>
            <person name="Sun H."/>
            <person name="Sun S."/>
            <person name="Syed K."/>
            <person name="Tsang A."/>
            <person name="Wiebenga A."/>
            <person name="Young D."/>
            <person name="Pisabarro A."/>
            <person name="Eastwood D.C."/>
            <person name="Martin F."/>
            <person name="Cullen D."/>
            <person name="Grigoriev I.V."/>
            <person name="Hibbett D.S."/>
        </authorList>
    </citation>
    <scope>NUCLEOTIDE SEQUENCE [LARGE SCALE GENOMIC DNA]</scope>
    <source>
        <strain evidence="5">RWD-64-598 SS2</strain>
    </source>
</reference>
<dbReference type="Pfam" id="PF01575">
    <property type="entry name" value="MaoC_dehydratas"/>
    <property type="match status" value="1"/>
</dbReference>
<keyword evidence="5" id="KW-1185">Reference proteome</keyword>
<evidence type="ECO:0000259" key="3">
    <source>
        <dbReference type="Pfam" id="PF22622"/>
    </source>
</evidence>
<name>A0A5M3MLP6_CONPW</name>
<dbReference type="KEGG" id="cput:CONPUDRAFT_58660"/>
<dbReference type="GO" id="GO:0044594">
    <property type="term" value="F:17-beta-hydroxysteroid dehydrogenase (NAD+) activity"/>
    <property type="evidence" value="ECO:0007669"/>
    <property type="project" value="TreeGrafter"/>
</dbReference>
<dbReference type="GO" id="GO:0006635">
    <property type="term" value="P:fatty acid beta-oxidation"/>
    <property type="evidence" value="ECO:0007669"/>
    <property type="project" value="TreeGrafter"/>
</dbReference>
<dbReference type="GeneID" id="19207968"/>
<dbReference type="SUPFAM" id="SSF54637">
    <property type="entry name" value="Thioesterase/thiol ester dehydrase-isomerase"/>
    <property type="match status" value="2"/>
</dbReference>
<dbReference type="AlphaFoldDB" id="A0A5M3MLP6"/>
<dbReference type="Proteomes" id="UP000053558">
    <property type="component" value="Unassembled WGS sequence"/>
</dbReference>
<evidence type="ECO:0000313" key="4">
    <source>
        <dbReference type="EMBL" id="EIW79595.1"/>
    </source>
</evidence>
<evidence type="ECO:0000313" key="5">
    <source>
        <dbReference type="Proteomes" id="UP000053558"/>
    </source>
</evidence>
<dbReference type="PANTHER" id="PTHR13078">
    <property type="entry name" value="PEROXISOMAL MULTIFUNCTIONAL ENZYME TYPE 2-RELATED"/>
    <property type="match status" value="1"/>
</dbReference>
<dbReference type="InterPro" id="IPR002539">
    <property type="entry name" value="MaoC-like_dom"/>
</dbReference>
<comment type="caution">
    <text evidence="4">The sequence shown here is derived from an EMBL/GenBank/DDBJ whole genome shotgun (WGS) entry which is preliminary data.</text>
</comment>
<proteinExistence type="predicted"/>
<feature type="domain" description="MaoC-like" evidence="2">
    <location>
        <begin position="178"/>
        <end position="294"/>
    </location>
</feature>
<dbReference type="PANTHER" id="PTHR13078:SF57">
    <property type="entry name" value="DEHYDRATASE, PUTATIVE (AFU_ORTHOLOGUE AFUA_5G00640)-RELATED"/>
    <property type="match status" value="1"/>
</dbReference>
<dbReference type="GO" id="GO:0005777">
    <property type="term" value="C:peroxisome"/>
    <property type="evidence" value="ECO:0007669"/>
    <property type="project" value="TreeGrafter"/>
</dbReference>
<feature type="region of interest" description="Disordered" evidence="1">
    <location>
        <begin position="166"/>
        <end position="190"/>
    </location>
</feature>
<evidence type="ECO:0000256" key="1">
    <source>
        <dbReference type="SAM" id="MobiDB-lite"/>
    </source>
</evidence>
<dbReference type="InterPro" id="IPR054357">
    <property type="entry name" value="MFE-2_N"/>
</dbReference>
<organism evidence="4 5">
    <name type="scientific">Coniophora puteana (strain RWD-64-598)</name>
    <name type="common">Brown rot fungus</name>
    <dbReference type="NCBI Taxonomy" id="741705"/>
    <lineage>
        <taxon>Eukaryota</taxon>
        <taxon>Fungi</taxon>
        <taxon>Dikarya</taxon>
        <taxon>Basidiomycota</taxon>
        <taxon>Agaricomycotina</taxon>
        <taxon>Agaricomycetes</taxon>
        <taxon>Agaricomycetidae</taxon>
        <taxon>Boletales</taxon>
        <taxon>Coniophorineae</taxon>
        <taxon>Coniophoraceae</taxon>
        <taxon>Coniophora</taxon>
    </lineage>
</organism>
<dbReference type="CDD" id="cd03448">
    <property type="entry name" value="HDE_HSD"/>
    <property type="match status" value="1"/>
</dbReference>
<accession>A0A5M3MLP6</accession>
<feature type="domain" description="Peroxisomal multifunctional enzyme type 2-like N-terminal" evidence="3">
    <location>
        <begin position="20"/>
        <end position="154"/>
    </location>
</feature>
<dbReference type="EMBL" id="JH711580">
    <property type="protein sequence ID" value="EIW79595.1"/>
    <property type="molecule type" value="Genomic_DNA"/>
</dbReference>
<dbReference type="GO" id="GO:0003857">
    <property type="term" value="F:(3S)-3-hydroxyacyl-CoA dehydrogenase (NAD+) activity"/>
    <property type="evidence" value="ECO:0007669"/>
    <property type="project" value="TreeGrafter"/>
</dbReference>
<dbReference type="RefSeq" id="XP_007769775.1">
    <property type="nucleotide sequence ID" value="XM_007771585.1"/>
</dbReference>
<dbReference type="GO" id="GO:0004300">
    <property type="term" value="F:enoyl-CoA hydratase activity"/>
    <property type="evidence" value="ECO:0007669"/>
    <property type="project" value="TreeGrafter"/>
</dbReference>
<dbReference type="Pfam" id="PF22622">
    <property type="entry name" value="MFE-2_hydrat-2_N"/>
    <property type="match status" value="1"/>
</dbReference>